<dbReference type="EMBL" id="NBIV01000001">
    <property type="protein sequence ID" value="PXF49925.1"/>
    <property type="molecule type" value="Genomic_DNA"/>
</dbReference>
<dbReference type="OrthoDB" id="4433at2759"/>
<accession>A0A2V3J686</accession>
<organism evidence="1 2">
    <name type="scientific">Gracilariopsis chorda</name>
    <dbReference type="NCBI Taxonomy" id="448386"/>
    <lineage>
        <taxon>Eukaryota</taxon>
        <taxon>Rhodophyta</taxon>
        <taxon>Florideophyceae</taxon>
        <taxon>Rhodymeniophycidae</taxon>
        <taxon>Gracilariales</taxon>
        <taxon>Gracilariaceae</taxon>
        <taxon>Gracilariopsis</taxon>
    </lineage>
</organism>
<gene>
    <name evidence="1" type="ORF">BWQ96_00085</name>
</gene>
<dbReference type="Proteomes" id="UP000247409">
    <property type="component" value="Unassembled WGS sequence"/>
</dbReference>
<reference evidence="1 2" key="1">
    <citation type="journal article" date="2018" name="Mol. Biol. Evol.">
        <title>Analysis of the draft genome of the red seaweed Gracilariopsis chorda provides insights into genome size evolution in Rhodophyta.</title>
        <authorList>
            <person name="Lee J."/>
            <person name="Yang E.C."/>
            <person name="Graf L."/>
            <person name="Yang J.H."/>
            <person name="Qiu H."/>
            <person name="Zel Zion U."/>
            <person name="Chan C.X."/>
            <person name="Stephens T.G."/>
            <person name="Weber A.P.M."/>
            <person name="Boo G.H."/>
            <person name="Boo S.M."/>
            <person name="Kim K.M."/>
            <person name="Shin Y."/>
            <person name="Jung M."/>
            <person name="Lee S.J."/>
            <person name="Yim H.S."/>
            <person name="Lee J.H."/>
            <person name="Bhattacharya D."/>
            <person name="Yoon H.S."/>
        </authorList>
    </citation>
    <scope>NUCLEOTIDE SEQUENCE [LARGE SCALE GENOMIC DNA]</scope>
    <source>
        <strain evidence="1 2">SKKU-2015</strain>
        <tissue evidence="1">Whole body</tissue>
    </source>
</reference>
<sequence length="346" mass="37524">MDPAFTPCLPFKAFVHSTSSLNAAQKPSHLCYPALRRKQHVKRHSGHASVPVMRHSGTEVPVADSSEELPLSSESLGTSYGFLNSELVSAIEGEWFGFEGTFGPDGKALPIPDRYVPDEFREWGVAPSGFDVVTSSRLKEGVLYVKRTRALPSVGCEADAVVPEVSISTYEGEGNVGFSDGCVSCGPVEFGNAPSFTILTRGKQRVRLGFKVDAAIGNVTIILEKWGQEFCDGQVLPGCGGGDRFVEEASSHVEDLLGAWDFDAEDVDICNQSGIQESSGSLNREKIEGHILLLPRGLSVRLVEEGKSVLVESGWLCENTRTVVARLYEEGNLVKVSKRFERRGAD</sequence>
<proteinExistence type="predicted"/>
<evidence type="ECO:0000313" key="2">
    <source>
        <dbReference type="Proteomes" id="UP000247409"/>
    </source>
</evidence>
<evidence type="ECO:0000313" key="1">
    <source>
        <dbReference type="EMBL" id="PXF49925.1"/>
    </source>
</evidence>
<name>A0A2V3J686_9FLOR</name>
<protein>
    <submittedName>
        <fullName evidence="1">Uncharacterized protein</fullName>
    </submittedName>
</protein>
<dbReference type="AlphaFoldDB" id="A0A2V3J686"/>
<dbReference type="STRING" id="448386.A0A2V3J686"/>
<comment type="caution">
    <text evidence="1">The sequence shown here is derived from an EMBL/GenBank/DDBJ whole genome shotgun (WGS) entry which is preliminary data.</text>
</comment>
<keyword evidence="2" id="KW-1185">Reference proteome</keyword>